<keyword evidence="2" id="KW-0732">Signal</keyword>
<accession>A0A0D9QMZ0</accession>
<dbReference type="OrthoDB" id="361835at2759"/>
<feature type="compositionally biased region" description="Basic and acidic residues" evidence="1">
    <location>
        <begin position="66"/>
        <end position="80"/>
    </location>
</feature>
<dbReference type="OMA" id="QKCITPP"/>
<evidence type="ECO:0000256" key="1">
    <source>
        <dbReference type="SAM" id="MobiDB-lite"/>
    </source>
</evidence>
<dbReference type="PANTHER" id="PTHR33828">
    <property type="entry name" value="OS05G0596200 PROTEIN"/>
    <property type="match status" value="1"/>
</dbReference>
<organism evidence="3 4">
    <name type="scientific">Plasmodium fragile</name>
    <dbReference type="NCBI Taxonomy" id="5857"/>
    <lineage>
        <taxon>Eukaryota</taxon>
        <taxon>Sar</taxon>
        <taxon>Alveolata</taxon>
        <taxon>Apicomplexa</taxon>
        <taxon>Aconoidasida</taxon>
        <taxon>Haemosporida</taxon>
        <taxon>Plasmodiidae</taxon>
        <taxon>Plasmodium</taxon>
        <taxon>Plasmodium (Plasmodium)</taxon>
    </lineage>
</organism>
<sequence length="255" mass="29368">MLNFVLRIFLFAVTWKNFLDNIRKKDESLKKVCVINKNNAVKSEKKKRINDKIKICKLKSQCSGVKGEKNKRSKHGEKSIVRKKAKKSDSVSSESFRESIEEELDGEDEDVYDEVDMDVDLDSDMETHLDEDDEDDDAGDEDKDEAFADARKYFKEGQKCITPPNGDGTRAFYESLLEENPNSLIALKYCIEHGVLTGTKHHQGIYKYNILKKNNAFRNNFGGIRAEFIKMLEQPPKSEEGSYKYSDDDLIKKEI</sequence>
<name>A0A0D9QMZ0_PLAFR</name>
<dbReference type="Proteomes" id="UP000054561">
    <property type="component" value="Unassembled WGS sequence"/>
</dbReference>
<evidence type="ECO:0000313" key="4">
    <source>
        <dbReference type="Proteomes" id="UP000054561"/>
    </source>
</evidence>
<dbReference type="VEuPathDB" id="PlasmoDB:AK88_02074"/>
<dbReference type="EMBL" id="KQ001663">
    <property type="protein sequence ID" value="KJP88293.1"/>
    <property type="molecule type" value="Genomic_DNA"/>
</dbReference>
<dbReference type="PANTHER" id="PTHR33828:SF2">
    <property type="entry name" value="NUCLEOLIN"/>
    <property type="match status" value="1"/>
</dbReference>
<feature type="region of interest" description="Disordered" evidence="1">
    <location>
        <begin position="66"/>
        <end position="86"/>
    </location>
</feature>
<reference evidence="3 4" key="1">
    <citation type="submission" date="2014-03" db="EMBL/GenBank/DDBJ databases">
        <title>The Genome Sequence of Plasmodium fragile nilgiri.</title>
        <authorList>
            <consortium name="The Broad Institute Genomics Platform"/>
            <consortium name="The Broad Institute Genome Sequencing Center for Infectious Disease"/>
            <person name="Neafsey D."/>
            <person name="Duraisingh M."/>
            <person name="Young S.K."/>
            <person name="Zeng Q."/>
            <person name="Gargeya S."/>
            <person name="Abouelleil A."/>
            <person name="Alvarado L."/>
            <person name="Chapman S.B."/>
            <person name="Gainer-Dewar J."/>
            <person name="Goldberg J."/>
            <person name="Griggs A."/>
            <person name="Gujja S."/>
            <person name="Hansen M."/>
            <person name="Howarth C."/>
            <person name="Imamovic A."/>
            <person name="Larimer J."/>
            <person name="Pearson M."/>
            <person name="Poon T.W."/>
            <person name="Priest M."/>
            <person name="Roberts A."/>
            <person name="Saif S."/>
            <person name="Shea T."/>
            <person name="Sykes S."/>
            <person name="Wortman J."/>
            <person name="Nusbaum C."/>
            <person name="Birren B."/>
        </authorList>
    </citation>
    <scope>NUCLEOTIDE SEQUENCE [LARGE SCALE GENOMIC DNA]</scope>
    <source>
        <strain evidence="4">nilgiri</strain>
    </source>
</reference>
<feature type="chain" id="PRO_5002343703" evidence="2">
    <location>
        <begin position="17"/>
        <end position="255"/>
    </location>
</feature>
<evidence type="ECO:0000313" key="3">
    <source>
        <dbReference type="EMBL" id="KJP88293.1"/>
    </source>
</evidence>
<evidence type="ECO:0000256" key="2">
    <source>
        <dbReference type="SAM" id="SignalP"/>
    </source>
</evidence>
<gene>
    <name evidence="3" type="ORF">AK88_02074</name>
</gene>
<proteinExistence type="predicted"/>
<dbReference type="RefSeq" id="XP_012335131.1">
    <property type="nucleotide sequence ID" value="XM_012479708.1"/>
</dbReference>
<feature type="signal peptide" evidence="2">
    <location>
        <begin position="1"/>
        <end position="16"/>
    </location>
</feature>
<dbReference type="GeneID" id="24267388"/>
<dbReference type="AlphaFoldDB" id="A0A0D9QMZ0"/>
<protein>
    <submittedName>
        <fullName evidence="3">Uncharacterized protein</fullName>
    </submittedName>
</protein>
<keyword evidence="4" id="KW-1185">Reference proteome</keyword>